<name>A0A834F070_ORYME</name>
<evidence type="ECO:0000256" key="1">
    <source>
        <dbReference type="SAM" id="MobiDB-lite"/>
    </source>
</evidence>
<dbReference type="EMBL" id="WKFB01000973">
    <property type="protein sequence ID" value="KAF6716361.1"/>
    <property type="molecule type" value="Genomic_DNA"/>
</dbReference>
<comment type="caution">
    <text evidence="2">The sequence shown here is derived from an EMBL/GenBank/DDBJ whole genome shotgun (WGS) entry which is preliminary data.</text>
</comment>
<protein>
    <submittedName>
        <fullName evidence="2">Uncharacterized protein</fullName>
    </submittedName>
</protein>
<sequence>MASVLSVAPVSLELSSSPPRLYSSPPQVCRLHRAAPKPAKLRQGLTPNWRHNHKGIAKPLGGIKPK</sequence>
<gene>
    <name evidence="2" type="ORF">FQA47_016842</name>
</gene>
<feature type="region of interest" description="Disordered" evidence="1">
    <location>
        <begin position="43"/>
        <end position="66"/>
    </location>
</feature>
<evidence type="ECO:0000313" key="2">
    <source>
        <dbReference type="EMBL" id="KAF6716361.1"/>
    </source>
</evidence>
<dbReference type="AlphaFoldDB" id="A0A834F070"/>
<evidence type="ECO:0000313" key="3">
    <source>
        <dbReference type="Proteomes" id="UP000646548"/>
    </source>
</evidence>
<proteinExistence type="predicted"/>
<reference evidence="2" key="1">
    <citation type="journal article" name="BMC Genomics">
        <title>Long-read sequencing and de novo genome assembly of marine medaka (Oryzias melastigma).</title>
        <authorList>
            <person name="Liang P."/>
            <person name="Saqib H.S.A."/>
            <person name="Ni X."/>
            <person name="Shen Y."/>
        </authorList>
    </citation>
    <scope>NUCLEOTIDE SEQUENCE</scope>
    <source>
        <strain evidence="2">Bigg-433</strain>
    </source>
</reference>
<dbReference type="Proteomes" id="UP000646548">
    <property type="component" value="Unassembled WGS sequence"/>
</dbReference>
<accession>A0A834F070</accession>
<organism evidence="2 3">
    <name type="scientific">Oryzias melastigma</name>
    <name type="common">Marine medaka</name>
    <dbReference type="NCBI Taxonomy" id="30732"/>
    <lineage>
        <taxon>Eukaryota</taxon>
        <taxon>Metazoa</taxon>
        <taxon>Chordata</taxon>
        <taxon>Craniata</taxon>
        <taxon>Vertebrata</taxon>
        <taxon>Euteleostomi</taxon>
        <taxon>Actinopterygii</taxon>
        <taxon>Neopterygii</taxon>
        <taxon>Teleostei</taxon>
        <taxon>Neoteleostei</taxon>
        <taxon>Acanthomorphata</taxon>
        <taxon>Ovalentaria</taxon>
        <taxon>Atherinomorphae</taxon>
        <taxon>Beloniformes</taxon>
        <taxon>Adrianichthyidae</taxon>
        <taxon>Oryziinae</taxon>
        <taxon>Oryzias</taxon>
    </lineage>
</organism>